<keyword evidence="2" id="KW-1185">Reference proteome</keyword>
<dbReference type="Proteomes" id="UP001162156">
    <property type="component" value="Unassembled WGS sequence"/>
</dbReference>
<organism evidence="1 2">
    <name type="scientific">Rhamnusium bicolor</name>
    <dbReference type="NCBI Taxonomy" id="1586634"/>
    <lineage>
        <taxon>Eukaryota</taxon>
        <taxon>Metazoa</taxon>
        <taxon>Ecdysozoa</taxon>
        <taxon>Arthropoda</taxon>
        <taxon>Hexapoda</taxon>
        <taxon>Insecta</taxon>
        <taxon>Pterygota</taxon>
        <taxon>Neoptera</taxon>
        <taxon>Endopterygota</taxon>
        <taxon>Coleoptera</taxon>
        <taxon>Polyphaga</taxon>
        <taxon>Cucujiformia</taxon>
        <taxon>Chrysomeloidea</taxon>
        <taxon>Cerambycidae</taxon>
        <taxon>Lepturinae</taxon>
        <taxon>Rhagiini</taxon>
        <taxon>Rhamnusium</taxon>
    </lineage>
</organism>
<name>A0AAV8Z2K0_9CUCU</name>
<gene>
    <name evidence="1" type="ORF">NQ314_006421</name>
</gene>
<evidence type="ECO:0000313" key="1">
    <source>
        <dbReference type="EMBL" id="KAJ8958360.1"/>
    </source>
</evidence>
<protein>
    <recommendedName>
        <fullName evidence="3">FLYWCH-type domain-containing protein</fullName>
    </recommendedName>
</protein>
<dbReference type="EMBL" id="JANEYF010001731">
    <property type="protein sequence ID" value="KAJ8958360.1"/>
    <property type="molecule type" value="Genomic_DNA"/>
</dbReference>
<accession>A0AAV8Z2K0</accession>
<evidence type="ECO:0000313" key="2">
    <source>
        <dbReference type="Proteomes" id="UP001162156"/>
    </source>
</evidence>
<reference evidence="1" key="1">
    <citation type="journal article" date="2023" name="Insect Mol. Biol.">
        <title>Genome sequencing provides insights into the evolution of gene families encoding plant cell wall-degrading enzymes in longhorned beetles.</title>
        <authorList>
            <person name="Shin N.R."/>
            <person name="Okamura Y."/>
            <person name="Kirsch R."/>
            <person name="Pauchet Y."/>
        </authorList>
    </citation>
    <scope>NUCLEOTIDE SEQUENCE</scope>
    <source>
        <strain evidence="1">RBIC_L_NR</strain>
    </source>
</reference>
<sequence>MYWDLGSVQRQRDFISVCMTTVKLKYRYTREGSTRRNNNAFYFDVKDQRIRSCKKFFKNILCINDCSIRTVLTKRDLNHPQFVQEDLRAKHRNHIKLDEEIKQSRVNSIEIGQRTVTGHF</sequence>
<proteinExistence type="predicted"/>
<evidence type="ECO:0008006" key="3">
    <source>
        <dbReference type="Google" id="ProtNLM"/>
    </source>
</evidence>
<comment type="caution">
    <text evidence="1">The sequence shown here is derived from an EMBL/GenBank/DDBJ whole genome shotgun (WGS) entry which is preliminary data.</text>
</comment>
<dbReference type="AlphaFoldDB" id="A0AAV8Z2K0"/>